<evidence type="ECO:0000259" key="4">
    <source>
        <dbReference type="Pfam" id="PF12705"/>
    </source>
</evidence>
<evidence type="ECO:0000256" key="3">
    <source>
        <dbReference type="ARBA" id="ARBA00023204"/>
    </source>
</evidence>
<dbReference type="InterPro" id="IPR038726">
    <property type="entry name" value="PDDEXK_AddAB-type"/>
</dbReference>
<organism evidence="5 6">
    <name type="scientific">Candidatus Segetimicrobium genomatis</name>
    <dbReference type="NCBI Taxonomy" id="2569760"/>
    <lineage>
        <taxon>Bacteria</taxon>
        <taxon>Bacillati</taxon>
        <taxon>Candidatus Sysuimicrobiota</taxon>
        <taxon>Candidatus Sysuimicrobiia</taxon>
        <taxon>Candidatus Sysuimicrobiales</taxon>
        <taxon>Candidatus Segetimicrobiaceae</taxon>
        <taxon>Candidatus Segetimicrobium</taxon>
    </lineage>
</organism>
<comment type="caution">
    <text evidence="5">The sequence shown here is derived from an EMBL/GenBank/DDBJ whole genome shotgun (WGS) entry which is preliminary data.</text>
</comment>
<dbReference type="EMBL" id="VBAM01000012">
    <property type="protein sequence ID" value="TMJ16768.1"/>
    <property type="molecule type" value="Genomic_DNA"/>
</dbReference>
<dbReference type="AlphaFoldDB" id="A0A537M955"/>
<evidence type="ECO:0000256" key="1">
    <source>
        <dbReference type="ARBA" id="ARBA00022763"/>
    </source>
</evidence>
<name>A0A537M955_9BACT</name>
<evidence type="ECO:0000313" key="6">
    <source>
        <dbReference type="Proteomes" id="UP000320393"/>
    </source>
</evidence>
<dbReference type="Proteomes" id="UP000320393">
    <property type="component" value="Unassembled WGS sequence"/>
</dbReference>
<sequence>MVVGRARKTEAELHRTREMILHAADGIRAQQFIATPDPYRACPYCAFNQICPFTATAE</sequence>
<proteinExistence type="predicted"/>
<accession>A0A537M955</accession>
<reference evidence="5 6" key="1">
    <citation type="journal article" date="2019" name="Nat. Microbiol.">
        <title>Mediterranean grassland soil C-N compound turnover is dependent on rainfall and depth, and is mediated by genomically divergent microorganisms.</title>
        <authorList>
            <person name="Diamond S."/>
            <person name="Andeer P.F."/>
            <person name="Li Z."/>
            <person name="Crits-Christoph A."/>
            <person name="Burstein D."/>
            <person name="Anantharaman K."/>
            <person name="Lane K.R."/>
            <person name="Thomas B.C."/>
            <person name="Pan C."/>
            <person name="Northen T.R."/>
            <person name="Banfield J.F."/>
        </authorList>
    </citation>
    <scope>NUCLEOTIDE SEQUENCE [LARGE SCALE GENOMIC DNA]</scope>
    <source>
        <strain evidence="5">NP_5</strain>
    </source>
</reference>
<dbReference type="GO" id="GO:0006281">
    <property type="term" value="P:DNA repair"/>
    <property type="evidence" value="ECO:0007669"/>
    <property type="project" value="UniProtKB-KW"/>
</dbReference>
<gene>
    <name evidence="5" type="ORF">E6H02_00460</name>
</gene>
<evidence type="ECO:0000313" key="5">
    <source>
        <dbReference type="EMBL" id="TMJ16768.1"/>
    </source>
</evidence>
<keyword evidence="3" id="KW-0234">DNA repair</keyword>
<keyword evidence="2" id="KW-0378">Hydrolase</keyword>
<keyword evidence="2" id="KW-0067">ATP-binding</keyword>
<feature type="domain" description="PD-(D/E)XK endonuclease-like" evidence="4">
    <location>
        <begin position="5"/>
        <end position="52"/>
    </location>
</feature>
<keyword evidence="2" id="KW-0547">Nucleotide-binding</keyword>
<dbReference type="Pfam" id="PF12705">
    <property type="entry name" value="PDDEXK_1"/>
    <property type="match status" value="1"/>
</dbReference>
<evidence type="ECO:0000256" key="2">
    <source>
        <dbReference type="ARBA" id="ARBA00022806"/>
    </source>
</evidence>
<protein>
    <submittedName>
        <fullName evidence="5">PD-(D/E)XK nuclease family protein</fullName>
    </submittedName>
</protein>
<keyword evidence="1" id="KW-0227">DNA damage</keyword>
<dbReference type="GO" id="GO:0004386">
    <property type="term" value="F:helicase activity"/>
    <property type="evidence" value="ECO:0007669"/>
    <property type="project" value="UniProtKB-KW"/>
</dbReference>
<keyword evidence="2" id="KW-0347">Helicase</keyword>